<gene>
    <name evidence="1" type="ORF">F5878DRAFT_707823</name>
</gene>
<name>A0AA38UHS9_9AGAR</name>
<evidence type="ECO:0000313" key="1">
    <source>
        <dbReference type="EMBL" id="KAJ3841904.1"/>
    </source>
</evidence>
<organism evidence="1 2">
    <name type="scientific">Lentinula raphanica</name>
    <dbReference type="NCBI Taxonomy" id="153919"/>
    <lineage>
        <taxon>Eukaryota</taxon>
        <taxon>Fungi</taxon>
        <taxon>Dikarya</taxon>
        <taxon>Basidiomycota</taxon>
        <taxon>Agaricomycotina</taxon>
        <taxon>Agaricomycetes</taxon>
        <taxon>Agaricomycetidae</taxon>
        <taxon>Agaricales</taxon>
        <taxon>Marasmiineae</taxon>
        <taxon>Omphalotaceae</taxon>
        <taxon>Lentinula</taxon>
    </lineage>
</organism>
<proteinExistence type="predicted"/>
<evidence type="ECO:0008006" key="3">
    <source>
        <dbReference type="Google" id="ProtNLM"/>
    </source>
</evidence>
<evidence type="ECO:0000313" key="2">
    <source>
        <dbReference type="Proteomes" id="UP001163846"/>
    </source>
</evidence>
<dbReference type="Proteomes" id="UP001163846">
    <property type="component" value="Unassembled WGS sequence"/>
</dbReference>
<sequence>MIGILVIAEFDKRSRWSELSYPRTVSTYCWAEFTFGLTIFCYLEPRDLLRLARTTRDLRGILMSKSRESIWRTARGNVEGLPGLPGLPPPPADLNEPQYANLAFENYCHYRLFKPNVGLYAHRALRDTVEPSYAVVSEMLADVWFPNLLEVTIPDHPLNDDIFPSELVTFQVGYRKVGNPTIIQRYKTEYDALKTQEEREAWIVCKKNECLAVKEHSQRCQIWYLYRLKNRATELDALRKKRKEAILDRLEEIGWRDEAELILEESFHNYDAFSMLKSVRQAKKLTDYGWHCIKDEIVKFLSDRREERIAQEHRDGLPSLVWRVDEIYEYLLSISDLREPYPTVGDVLCNQAYQSYIRHPPPGVTGGTARVKLEELLPEILNDWRAAKVQKLVEIMRRSRPTATDSDLHLATTMFECKECSGPPLYYPQIFYHSCCTRRRTAPANGPMDLLELLPVDGKGPWSHLSIKFSDTYSDHARALVLTCSLDPNVATFKDMCDANPLFECTTCERDLQYPDGGRYFMRWPIPLIHDRTHALVVNNLSEEEKKAIDVCEPNISSQRPNPICCAHCHEKANPGEFYYRHLKSRHRDLIEYPEPKEFPKLQALYQHWYWNPRTQLDGLGEPFRYRKDSATAAVVALED</sequence>
<protein>
    <recommendedName>
        <fullName evidence="3">F-box domain-containing protein</fullName>
    </recommendedName>
</protein>
<reference evidence="1" key="1">
    <citation type="submission" date="2022-08" db="EMBL/GenBank/DDBJ databases">
        <authorList>
            <consortium name="DOE Joint Genome Institute"/>
            <person name="Min B."/>
            <person name="Riley R."/>
            <person name="Sierra-Patev S."/>
            <person name="Naranjo-Ortiz M."/>
            <person name="Looney B."/>
            <person name="Konkel Z."/>
            <person name="Slot J.C."/>
            <person name="Sakamoto Y."/>
            <person name="Steenwyk J.L."/>
            <person name="Rokas A."/>
            <person name="Carro J."/>
            <person name="Camarero S."/>
            <person name="Ferreira P."/>
            <person name="Molpeceres G."/>
            <person name="Ruiz-Duenas F.J."/>
            <person name="Serrano A."/>
            <person name="Henrissat B."/>
            <person name="Drula E."/>
            <person name="Hughes K.W."/>
            <person name="Mata J.L."/>
            <person name="Ishikawa N.K."/>
            <person name="Vargas-Isla R."/>
            <person name="Ushijima S."/>
            <person name="Smith C.A."/>
            <person name="Ahrendt S."/>
            <person name="Andreopoulos W."/>
            <person name="He G."/>
            <person name="Labutti K."/>
            <person name="Lipzen A."/>
            <person name="Ng V."/>
            <person name="Sandor L."/>
            <person name="Barry K."/>
            <person name="Martinez A.T."/>
            <person name="Xiao Y."/>
            <person name="Gibbons J.G."/>
            <person name="Terashima K."/>
            <person name="Hibbett D.S."/>
            <person name="Grigoriev I.V."/>
        </authorList>
    </citation>
    <scope>NUCLEOTIDE SEQUENCE</scope>
    <source>
        <strain evidence="1">TFB9207</strain>
    </source>
</reference>
<keyword evidence="2" id="KW-1185">Reference proteome</keyword>
<comment type="caution">
    <text evidence="1">The sequence shown here is derived from an EMBL/GenBank/DDBJ whole genome shotgun (WGS) entry which is preliminary data.</text>
</comment>
<accession>A0AA38UHS9</accession>
<dbReference type="EMBL" id="MU806023">
    <property type="protein sequence ID" value="KAJ3841904.1"/>
    <property type="molecule type" value="Genomic_DNA"/>
</dbReference>
<dbReference type="AlphaFoldDB" id="A0AA38UHS9"/>